<dbReference type="InterPro" id="IPR004046">
    <property type="entry name" value="GST_C"/>
</dbReference>
<protein>
    <recommendedName>
        <fullName evidence="2">glutathione transferase</fullName>
        <ecNumber evidence="2">2.5.1.18</ecNumber>
    </recommendedName>
</protein>
<comment type="similarity">
    <text evidence="6">Belongs to the GST superfamily. Tau family.</text>
</comment>
<feature type="domain" description="GST N-terminal" evidence="8">
    <location>
        <begin position="254"/>
        <end position="333"/>
    </location>
</feature>
<feature type="domain" description="GST C-terminal" evidence="9">
    <location>
        <begin position="339"/>
        <end position="467"/>
    </location>
</feature>
<dbReference type="SUPFAM" id="SSF52833">
    <property type="entry name" value="Thioredoxin-like"/>
    <property type="match status" value="3"/>
</dbReference>
<reference evidence="10 11" key="1">
    <citation type="submission" date="2021-05" db="EMBL/GenBank/DDBJ databases">
        <title>Genome Assembly of Synthetic Allotetraploid Brassica napus Reveals Homoeologous Exchanges between Subgenomes.</title>
        <authorList>
            <person name="Davis J.T."/>
        </authorList>
    </citation>
    <scope>NUCLEOTIDE SEQUENCE [LARGE SCALE GENOMIC DNA]</scope>
    <source>
        <strain evidence="11">cv. Da-Ae</strain>
        <tissue evidence="10">Seedling</tissue>
    </source>
</reference>
<dbReference type="PROSITE" id="PS50404">
    <property type="entry name" value="GST_NTER"/>
    <property type="match status" value="3"/>
</dbReference>
<evidence type="ECO:0000256" key="5">
    <source>
        <dbReference type="ARBA" id="ARBA00022679"/>
    </source>
</evidence>
<dbReference type="PANTHER" id="PTHR11260:SF697">
    <property type="entry name" value="GLUTATHIONE S-TRANSFERASE"/>
    <property type="match status" value="1"/>
</dbReference>
<dbReference type="SFLD" id="SFLDG01152">
    <property type="entry name" value="Main.3:_Omega-_and_Tau-like"/>
    <property type="match status" value="3"/>
</dbReference>
<evidence type="ECO:0000256" key="6">
    <source>
        <dbReference type="ARBA" id="ARBA00025743"/>
    </source>
</evidence>
<dbReference type="Pfam" id="PF13410">
    <property type="entry name" value="GST_C_2"/>
    <property type="match status" value="1"/>
</dbReference>
<evidence type="ECO:0000256" key="2">
    <source>
        <dbReference type="ARBA" id="ARBA00012452"/>
    </source>
</evidence>
<gene>
    <name evidence="10" type="ORF">HID58_065121</name>
</gene>
<proteinExistence type="inferred from homology"/>
<accession>A0ABQ7ZBY4</accession>
<organism evidence="10 11">
    <name type="scientific">Brassica napus</name>
    <name type="common">Rape</name>
    <dbReference type="NCBI Taxonomy" id="3708"/>
    <lineage>
        <taxon>Eukaryota</taxon>
        <taxon>Viridiplantae</taxon>
        <taxon>Streptophyta</taxon>
        <taxon>Embryophyta</taxon>
        <taxon>Tracheophyta</taxon>
        <taxon>Spermatophyta</taxon>
        <taxon>Magnoliopsida</taxon>
        <taxon>eudicotyledons</taxon>
        <taxon>Gunneridae</taxon>
        <taxon>Pentapetalae</taxon>
        <taxon>rosids</taxon>
        <taxon>malvids</taxon>
        <taxon>Brassicales</taxon>
        <taxon>Brassicaceae</taxon>
        <taxon>Brassiceae</taxon>
        <taxon>Brassica</taxon>
    </lineage>
</organism>
<evidence type="ECO:0000259" key="8">
    <source>
        <dbReference type="PROSITE" id="PS50404"/>
    </source>
</evidence>
<evidence type="ECO:0000256" key="7">
    <source>
        <dbReference type="ARBA" id="ARBA00047960"/>
    </source>
</evidence>
<comment type="subcellular location">
    <subcellularLocation>
        <location evidence="1">Cytoplasm</location>
        <location evidence="1">Cytosol</location>
    </subcellularLocation>
</comment>
<dbReference type="InterPro" id="IPR045074">
    <property type="entry name" value="GST_C_Tau"/>
</dbReference>
<evidence type="ECO:0000313" key="10">
    <source>
        <dbReference type="EMBL" id="KAH0877727.1"/>
    </source>
</evidence>
<dbReference type="SFLD" id="SFLDS00019">
    <property type="entry name" value="Glutathione_Transferase_(cytos"/>
    <property type="match status" value="3"/>
</dbReference>
<feature type="domain" description="GST N-terminal" evidence="8">
    <location>
        <begin position="467"/>
        <end position="546"/>
    </location>
</feature>
<dbReference type="Proteomes" id="UP000824890">
    <property type="component" value="Unassembled WGS sequence"/>
</dbReference>
<evidence type="ECO:0000256" key="3">
    <source>
        <dbReference type="ARBA" id="ARBA00022490"/>
    </source>
</evidence>
<dbReference type="InterPro" id="IPR045073">
    <property type="entry name" value="Omega/Tau-like"/>
</dbReference>
<evidence type="ECO:0000259" key="9">
    <source>
        <dbReference type="PROSITE" id="PS50405"/>
    </source>
</evidence>
<comment type="catalytic activity">
    <reaction evidence="7">
        <text>RX + glutathione = an S-substituted glutathione + a halide anion + H(+)</text>
        <dbReference type="Rhea" id="RHEA:16437"/>
        <dbReference type="ChEBI" id="CHEBI:15378"/>
        <dbReference type="ChEBI" id="CHEBI:16042"/>
        <dbReference type="ChEBI" id="CHEBI:17792"/>
        <dbReference type="ChEBI" id="CHEBI:57925"/>
        <dbReference type="ChEBI" id="CHEBI:90779"/>
        <dbReference type="EC" id="2.5.1.18"/>
    </reaction>
</comment>
<dbReference type="EMBL" id="JAGKQM010000015">
    <property type="protein sequence ID" value="KAH0877727.1"/>
    <property type="molecule type" value="Genomic_DNA"/>
</dbReference>
<feature type="domain" description="GST C-terminal" evidence="9">
    <location>
        <begin position="126"/>
        <end position="245"/>
    </location>
</feature>
<keyword evidence="11" id="KW-1185">Reference proteome</keyword>
<dbReference type="InterPro" id="IPR004045">
    <property type="entry name" value="Glutathione_S-Trfase_N"/>
</dbReference>
<dbReference type="SUPFAM" id="SSF47616">
    <property type="entry name" value="GST C-terminal domain-like"/>
    <property type="match status" value="3"/>
</dbReference>
<sequence length="683" mass="78831">MRFKTPINITDYSSLQFSPHITILLANYARGKKNFLSNNGRRGDTSGLLGEYVWDEDEDRSGGEKVKYDCREQDLWNKGSLLLEMNPIHKKIPVLIHNGKPVCESLIQVEYIDETWPGENPLLPSDPYQRAHAKFWADFIDKKVNVTARRIWATKGEEKEASKELIEIFKMLESELGDKHYFGGETFGYVDIALIGFHSWFGVYNKFGNMSIESECPTLTAWTKRCLHRESVTKTLPKSEKVTTFISQQQQMADEVILLDYWPSAFGMRTRIALEEKDIKFDHREQDLFNKSQILLEMNPVHKKIPVLIHNGKPVCESLIQVEYIDETWPGGNSLLPSDPYQRAQAKFWGDFIDKKVSGPTWVLWGGKGEEQEAGKKEFIEVLKTLETELGDKTYFGGETFGYVDIALIGFYCWFDAYEKFANFSIEAECPKVIAWAKRCLKRESVAKSLPDSDKITKYVPELKKRLVILLDYWPSMFGMGTTKIALAEKGVAYEYKETDPRAKTSLLIETNPIHKKIPVLIHKGKQICEPLIQLEYIDEVWSDTYPILPSDTYQKAQARFWGDFIDKKFYDPSWKVWGTTGEEQVTAKKELLEHFKTLETELGDKTYYGGDVFGFVDIALMGYYSWFKAIEKFGEFSIEAEFPKLTQWTKRCLERESVVMSIADSDKIVEYAYVLRRKLGAE</sequence>
<dbReference type="EC" id="2.5.1.18" evidence="2"/>
<dbReference type="Pfam" id="PF02798">
    <property type="entry name" value="GST_N"/>
    <property type="match status" value="3"/>
</dbReference>
<dbReference type="PROSITE" id="PS50405">
    <property type="entry name" value="GST_CTER"/>
    <property type="match status" value="3"/>
</dbReference>
<keyword evidence="4" id="KW-0216">Detoxification</keyword>
<comment type="caution">
    <text evidence="10">The sequence shown here is derived from an EMBL/GenBank/DDBJ whole genome shotgun (WGS) entry which is preliminary data.</text>
</comment>
<feature type="domain" description="GST N-terminal" evidence="8">
    <location>
        <begin position="64"/>
        <end position="120"/>
    </location>
</feature>
<evidence type="ECO:0000313" key="11">
    <source>
        <dbReference type="Proteomes" id="UP000824890"/>
    </source>
</evidence>
<dbReference type="InterPro" id="IPR036282">
    <property type="entry name" value="Glutathione-S-Trfase_C_sf"/>
</dbReference>
<dbReference type="PANTHER" id="PTHR11260">
    <property type="entry name" value="GLUTATHIONE S-TRANSFERASE, GST, SUPERFAMILY, GST DOMAIN CONTAINING"/>
    <property type="match status" value="1"/>
</dbReference>
<name>A0ABQ7ZBY4_BRANA</name>
<dbReference type="Pfam" id="PF00043">
    <property type="entry name" value="GST_C"/>
    <property type="match status" value="2"/>
</dbReference>
<keyword evidence="5" id="KW-0808">Transferase</keyword>
<evidence type="ECO:0000256" key="1">
    <source>
        <dbReference type="ARBA" id="ARBA00004514"/>
    </source>
</evidence>
<dbReference type="InterPro" id="IPR036249">
    <property type="entry name" value="Thioredoxin-like_sf"/>
</dbReference>
<keyword evidence="3" id="KW-0963">Cytoplasm</keyword>
<dbReference type="Gene3D" id="1.20.1050.10">
    <property type="match status" value="3"/>
</dbReference>
<dbReference type="CDD" id="cd03058">
    <property type="entry name" value="GST_N_Tau"/>
    <property type="match status" value="2"/>
</dbReference>
<dbReference type="InterPro" id="IPR010987">
    <property type="entry name" value="Glutathione-S-Trfase_C-like"/>
</dbReference>
<dbReference type="InterPro" id="IPR040079">
    <property type="entry name" value="Glutathione_S-Trfase"/>
</dbReference>
<dbReference type="CDD" id="cd03185">
    <property type="entry name" value="GST_C_Tau"/>
    <property type="match status" value="3"/>
</dbReference>
<dbReference type="SFLD" id="SFLDG00358">
    <property type="entry name" value="Main_(cytGST)"/>
    <property type="match status" value="3"/>
</dbReference>
<evidence type="ECO:0000256" key="4">
    <source>
        <dbReference type="ARBA" id="ARBA00022575"/>
    </source>
</evidence>
<dbReference type="Gene3D" id="3.40.30.10">
    <property type="entry name" value="Glutaredoxin"/>
    <property type="match status" value="3"/>
</dbReference>
<feature type="domain" description="GST C-terminal" evidence="9">
    <location>
        <begin position="552"/>
        <end position="676"/>
    </location>
</feature>